<accession>A0A6I9WA79</accession>
<feature type="chain" id="PRO_5026883638" evidence="2">
    <location>
        <begin position="18"/>
        <end position="269"/>
    </location>
</feature>
<feature type="compositionally biased region" description="Basic and acidic residues" evidence="1">
    <location>
        <begin position="241"/>
        <end position="254"/>
    </location>
</feature>
<proteinExistence type="predicted"/>
<evidence type="ECO:0000313" key="3">
    <source>
        <dbReference type="Proteomes" id="UP000504615"/>
    </source>
</evidence>
<feature type="region of interest" description="Disordered" evidence="1">
    <location>
        <begin position="156"/>
        <end position="214"/>
    </location>
</feature>
<gene>
    <name evidence="4" type="primary">LOC105428321</name>
</gene>
<protein>
    <submittedName>
        <fullName evidence="4">Uncharacterized protein LOC105428321</fullName>
    </submittedName>
</protein>
<feature type="region of interest" description="Disordered" evidence="1">
    <location>
        <begin position="237"/>
        <end position="269"/>
    </location>
</feature>
<dbReference type="AlphaFoldDB" id="A0A6I9WA79"/>
<keyword evidence="2" id="KW-0732">Signal</keyword>
<dbReference type="KEGG" id="pbar:105428321"/>
<sequence length="269" mass="29829">MRIYIFLLLIFVGRTLTLSTYKKKISGISFSDDASVSAGLNGVEGKFEKDIGLRTPNLLKIFGSSDDSSDNSEIDLNINGGIGFKPKWSLDKNDGGFGISLGGHGGLGIGMSGNKKLSEKEHVNKHDKFKEHHESSEKSNINEFWDSINHGLSGSNHANHKTSLGSGGISANHNDRITADVTDKRYKDGRRESHKEHNNNSKEWKKHQSSSKNEAANKYLEKNKNWNQGDIIIIPISEEEGSGKEKSQSNDGKMHSTKKIKRVMTEQMM</sequence>
<name>A0A6I9WA79_9HYME</name>
<dbReference type="RefSeq" id="XP_011638874.1">
    <property type="nucleotide sequence ID" value="XM_011640572.1"/>
</dbReference>
<dbReference type="Proteomes" id="UP000504615">
    <property type="component" value="Unplaced"/>
</dbReference>
<evidence type="ECO:0000256" key="1">
    <source>
        <dbReference type="SAM" id="MobiDB-lite"/>
    </source>
</evidence>
<keyword evidence="3" id="KW-1185">Reference proteome</keyword>
<organism evidence="3 4">
    <name type="scientific">Pogonomyrmex barbatus</name>
    <name type="common">red harvester ant</name>
    <dbReference type="NCBI Taxonomy" id="144034"/>
    <lineage>
        <taxon>Eukaryota</taxon>
        <taxon>Metazoa</taxon>
        <taxon>Ecdysozoa</taxon>
        <taxon>Arthropoda</taxon>
        <taxon>Hexapoda</taxon>
        <taxon>Insecta</taxon>
        <taxon>Pterygota</taxon>
        <taxon>Neoptera</taxon>
        <taxon>Endopterygota</taxon>
        <taxon>Hymenoptera</taxon>
        <taxon>Apocrita</taxon>
        <taxon>Aculeata</taxon>
        <taxon>Formicoidea</taxon>
        <taxon>Formicidae</taxon>
        <taxon>Myrmicinae</taxon>
        <taxon>Pogonomyrmex</taxon>
    </lineage>
</organism>
<evidence type="ECO:0000313" key="4">
    <source>
        <dbReference type="RefSeq" id="XP_011638874.1"/>
    </source>
</evidence>
<feature type="signal peptide" evidence="2">
    <location>
        <begin position="1"/>
        <end position="17"/>
    </location>
</feature>
<dbReference type="OrthoDB" id="10668420at2759"/>
<evidence type="ECO:0000256" key="2">
    <source>
        <dbReference type="SAM" id="SignalP"/>
    </source>
</evidence>
<feature type="compositionally biased region" description="Polar residues" evidence="1">
    <location>
        <begin position="156"/>
        <end position="172"/>
    </location>
</feature>
<dbReference type="GeneID" id="105428321"/>
<feature type="compositionally biased region" description="Basic and acidic residues" evidence="1">
    <location>
        <begin position="173"/>
        <end position="203"/>
    </location>
</feature>
<reference evidence="4" key="1">
    <citation type="submission" date="2025-08" db="UniProtKB">
        <authorList>
            <consortium name="RefSeq"/>
        </authorList>
    </citation>
    <scope>IDENTIFICATION</scope>
</reference>